<evidence type="ECO:0000259" key="3">
    <source>
        <dbReference type="PROSITE" id="PS50123"/>
    </source>
</evidence>
<dbReference type="Pfam" id="PF03705">
    <property type="entry name" value="CheR_N"/>
    <property type="match status" value="1"/>
</dbReference>
<dbReference type="PRINTS" id="PR00996">
    <property type="entry name" value="CHERMTFRASE"/>
</dbReference>
<dbReference type="Gene3D" id="3.40.50.180">
    <property type="entry name" value="Methylesterase CheB, C-terminal domain"/>
    <property type="match status" value="1"/>
</dbReference>
<dbReference type="InterPro" id="IPR000673">
    <property type="entry name" value="Sig_transdc_resp-reg_Me-estase"/>
</dbReference>
<evidence type="ECO:0000313" key="5">
    <source>
        <dbReference type="Proteomes" id="UP000319143"/>
    </source>
</evidence>
<dbReference type="PANTHER" id="PTHR24422:SF27">
    <property type="entry name" value="PROTEIN-GLUTAMATE O-METHYLTRANSFERASE"/>
    <property type="match status" value="1"/>
</dbReference>
<reference evidence="4 5" key="1">
    <citation type="submission" date="2019-02" db="EMBL/GenBank/DDBJ databases">
        <title>Deep-cultivation of Planctomycetes and their phenomic and genomic characterization uncovers novel biology.</title>
        <authorList>
            <person name="Wiegand S."/>
            <person name="Jogler M."/>
            <person name="Boedeker C."/>
            <person name="Pinto D."/>
            <person name="Vollmers J."/>
            <person name="Rivas-Marin E."/>
            <person name="Kohn T."/>
            <person name="Peeters S.H."/>
            <person name="Heuer A."/>
            <person name="Rast P."/>
            <person name="Oberbeckmann S."/>
            <person name="Bunk B."/>
            <person name="Jeske O."/>
            <person name="Meyerdierks A."/>
            <person name="Storesund J.E."/>
            <person name="Kallscheuer N."/>
            <person name="Luecker S."/>
            <person name="Lage O.M."/>
            <person name="Pohl T."/>
            <person name="Merkel B.J."/>
            <person name="Hornburger P."/>
            <person name="Mueller R.-W."/>
            <person name="Bruemmer F."/>
            <person name="Labrenz M."/>
            <person name="Spormann A.M."/>
            <person name="Op Den Camp H."/>
            <person name="Overmann J."/>
            <person name="Amann R."/>
            <person name="Jetten M.S.M."/>
            <person name="Mascher T."/>
            <person name="Medema M.H."/>
            <person name="Devos D.P."/>
            <person name="Kaster A.-K."/>
            <person name="Ovreas L."/>
            <person name="Rohde M."/>
            <person name="Galperin M.Y."/>
            <person name="Jogler C."/>
        </authorList>
    </citation>
    <scope>NUCLEOTIDE SEQUENCE [LARGE SCALE GENOMIC DNA]</scope>
    <source>
        <strain evidence="4 5">Poly41</strain>
    </source>
</reference>
<comment type="caution">
    <text evidence="4">The sequence shown here is derived from an EMBL/GenBank/DDBJ whole genome shotgun (WGS) entry which is preliminary data.</text>
</comment>
<dbReference type="PANTHER" id="PTHR24422">
    <property type="entry name" value="CHEMOTAXIS PROTEIN METHYLTRANSFERASE"/>
    <property type="match status" value="1"/>
</dbReference>
<dbReference type="GO" id="GO:0008757">
    <property type="term" value="F:S-adenosylmethionine-dependent methyltransferase activity"/>
    <property type="evidence" value="ECO:0007669"/>
    <property type="project" value="InterPro"/>
</dbReference>
<dbReference type="InterPro" id="IPR022641">
    <property type="entry name" value="CheR_N"/>
</dbReference>
<dbReference type="GO" id="GO:0005737">
    <property type="term" value="C:cytoplasm"/>
    <property type="evidence" value="ECO:0007669"/>
    <property type="project" value="InterPro"/>
</dbReference>
<dbReference type="PROSITE" id="PS50122">
    <property type="entry name" value="CHEB"/>
    <property type="match status" value="1"/>
</dbReference>
<dbReference type="EMBL" id="SJPV01000014">
    <property type="protein sequence ID" value="TWU32046.1"/>
    <property type="molecule type" value="Genomic_DNA"/>
</dbReference>
<dbReference type="EC" id="3.1.1.61" evidence="4"/>
<dbReference type="GO" id="GO:0000156">
    <property type="term" value="F:phosphorelay response regulator activity"/>
    <property type="evidence" value="ECO:0007669"/>
    <property type="project" value="InterPro"/>
</dbReference>
<comment type="caution">
    <text evidence="1">Lacks conserved residue(s) required for the propagation of feature annotation.</text>
</comment>
<dbReference type="SUPFAM" id="SSF52738">
    <property type="entry name" value="Methylesterase CheB, C-terminal domain"/>
    <property type="match status" value="1"/>
</dbReference>
<dbReference type="InterPro" id="IPR000780">
    <property type="entry name" value="CheR_MeTrfase"/>
</dbReference>
<feature type="domain" description="CheB-type methylesterase" evidence="2">
    <location>
        <begin position="1"/>
        <end position="135"/>
    </location>
</feature>
<protein>
    <submittedName>
        <fullName evidence="4">Chemotaxis response regulator protein-glutamate methylesterase of group 3 operon</fullName>
        <ecNumber evidence="4">3.1.1.61</ecNumber>
    </submittedName>
</protein>
<dbReference type="CDD" id="cd16434">
    <property type="entry name" value="CheB-CheR_fusion"/>
    <property type="match status" value="1"/>
</dbReference>
<dbReference type="InterPro" id="IPR035909">
    <property type="entry name" value="CheB_C"/>
</dbReference>
<feature type="domain" description="CheR-type methyltransferase" evidence="3">
    <location>
        <begin position="148"/>
        <end position="317"/>
    </location>
</feature>
<evidence type="ECO:0000313" key="4">
    <source>
        <dbReference type="EMBL" id="TWU32046.1"/>
    </source>
</evidence>
<evidence type="ECO:0000259" key="2">
    <source>
        <dbReference type="PROSITE" id="PS50122"/>
    </source>
</evidence>
<dbReference type="Gene3D" id="3.40.50.150">
    <property type="entry name" value="Vaccinia Virus protein VP39"/>
    <property type="match status" value="1"/>
</dbReference>
<keyword evidence="5" id="KW-1185">Reference proteome</keyword>
<accession>A0A5C6D9Y1</accession>
<dbReference type="SUPFAM" id="SSF53335">
    <property type="entry name" value="S-adenosyl-L-methionine-dependent methyltransferases"/>
    <property type="match status" value="1"/>
</dbReference>
<dbReference type="Pfam" id="PF01339">
    <property type="entry name" value="CheB_methylest"/>
    <property type="match status" value="1"/>
</dbReference>
<dbReference type="InterPro" id="IPR050903">
    <property type="entry name" value="Bact_Chemotaxis_MeTrfase"/>
</dbReference>
<evidence type="ECO:0000256" key="1">
    <source>
        <dbReference type="PROSITE-ProRule" id="PRU00050"/>
    </source>
</evidence>
<dbReference type="Pfam" id="PF01739">
    <property type="entry name" value="CheR"/>
    <property type="match status" value="1"/>
</dbReference>
<sequence length="333" mass="37725">MDELLARHTQMPIYRVEDGMVVEPNSLYLIPPKQEMIIADGKLLLTEKDSKQALSLPIDHFFRSLAQDAGARSIAVVLSGTGSDGSRGIRDVNKTGGLVIVQSVESAKFDGMPKSAIDTNLVDVVVEPTEIAEVLDRYAKHPFRSKLELEKSPPVDETSIESVFRLLQHRHRIDFNYYKPTTIGRRIERRIQLNHRGGDIDEYVRRLEDDPTEVDKLYKDLLIGVTRFFRDRDAFNVLRNDVLPALLLACDPGDEFRVWVAACATGEEAYSIAIMIDECMKEMDRRLAVKIFATDVHQASIDFAHTGVYPETSLDQLANQCFEVHLARRRNLV</sequence>
<dbReference type="SMART" id="SM00138">
    <property type="entry name" value="MeTrc"/>
    <property type="match status" value="1"/>
</dbReference>
<keyword evidence="4" id="KW-0378">Hydrolase</keyword>
<gene>
    <name evidence="4" type="primary">cheB3_3</name>
    <name evidence="4" type="ORF">Poly41_59340</name>
</gene>
<organism evidence="4 5">
    <name type="scientific">Novipirellula artificiosorum</name>
    <dbReference type="NCBI Taxonomy" id="2528016"/>
    <lineage>
        <taxon>Bacteria</taxon>
        <taxon>Pseudomonadati</taxon>
        <taxon>Planctomycetota</taxon>
        <taxon>Planctomycetia</taxon>
        <taxon>Pirellulales</taxon>
        <taxon>Pirellulaceae</taxon>
        <taxon>Novipirellula</taxon>
    </lineage>
</organism>
<dbReference type="SUPFAM" id="SSF47757">
    <property type="entry name" value="Chemotaxis receptor methyltransferase CheR, N-terminal domain"/>
    <property type="match status" value="1"/>
</dbReference>
<dbReference type="GO" id="GO:0008984">
    <property type="term" value="F:protein-glutamate methylesterase activity"/>
    <property type="evidence" value="ECO:0007669"/>
    <property type="project" value="UniProtKB-EC"/>
</dbReference>
<proteinExistence type="predicted"/>
<dbReference type="Proteomes" id="UP000319143">
    <property type="component" value="Unassembled WGS sequence"/>
</dbReference>
<dbReference type="GO" id="GO:0006935">
    <property type="term" value="P:chemotaxis"/>
    <property type="evidence" value="ECO:0007669"/>
    <property type="project" value="InterPro"/>
</dbReference>
<name>A0A5C6D9Y1_9BACT</name>
<dbReference type="InterPro" id="IPR029063">
    <property type="entry name" value="SAM-dependent_MTases_sf"/>
</dbReference>
<dbReference type="AlphaFoldDB" id="A0A5C6D9Y1"/>
<dbReference type="OrthoDB" id="9793421at2"/>
<dbReference type="PROSITE" id="PS50123">
    <property type="entry name" value="CHER"/>
    <property type="match status" value="1"/>
</dbReference>
<dbReference type="InterPro" id="IPR022642">
    <property type="entry name" value="CheR_C"/>
</dbReference>